<organism evidence="12 13">
    <name type="scientific">Trichostrongylus colubriformis</name>
    <name type="common">Black scour worm</name>
    <dbReference type="NCBI Taxonomy" id="6319"/>
    <lineage>
        <taxon>Eukaryota</taxon>
        <taxon>Metazoa</taxon>
        <taxon>Ecdysozoa</taxon>
        <taxon>Nematoda</taxon>
        <taxon>Chromadorea</taxon>
        <taxon>Rhabditida</taxon>
        <taxon>Rhabditina</taxon>
        <taxon>Rhabditomorpha</taxon>
        <taxon>Strongyloidea</taxon>
        <taxon>Trichostrongylidae</taxon>
        <taxon>Trichostrongylus</taxon>
    </lineage>
</organism>
<keyword evidence="7 12" id="KW-0675">Receptor</keyword>
<gene>
    <name evidence="12" type="ORF">GCK32_017637</name>
</gene>
<dbReference type="Pfam" id="PF00211">
    <property type="entry name" value="Guanylate_cyc"/>
    <property type="match status" value="1"/>
</dbReference>
<comment type="similarity">
    <text evidence="10">Belongs to the adenylyl cyclase class-4/guanylyl cyclase family.</text>
</comment>
<dbReference type="Proteomes" id="UP001331761">
    <property type="component" value="Unassembled WGS sequence"/>
</dbReference>
<evidence type="ECO:0000256" key="5">
    <source>
        <dbReference type="ARBA" id="ARBA00022989"/>
    </source>
</evidence>
<dbReference type="InterPro" id="IPR050401">
    <property type="entry name" value="Cyclic_nucleotide_synthase"/>
</dbReference>
<dbReference type="PANTHER" id="PTHR11920:SF493">
    <property type="entry name" value="RECEPTOR-TYPE GUANYLATE CYCLASE GCY-22"/>
    <property type="match status" value="1"/>
</dbReference>
<dbReference type="GO" id="GO:0007168">
    <property type="term" value="P:receptor guanylyl cyclase signaling pathway"/>
    <property type="evidence" value="ECO:0007669"/>
    <property type="project" value="TreeGrafter"/>
</dbReference>
<reference evidence="12 13" key="1">
    <citation type="submission" date="2019-10" db="EMBL/GenBank/DDBJ databases">
        <title>Assembly and Annotation for the nematode Trichostrongylus colubriformis.</title>
        <authorList>
            <person name="Martin J."/>
        </authorList>
    </citation>
    <scope>NUCLEOTIDE SEQUENCE [LARGE SCALE GENOMIC DNA]</scope>
    <source>
        <strain evidence="12">G859</strain>
        <tissue evidence="12">Whole worm</tissue>
    </source>
</reference>
<proteinExistence type="inferred from homology"/>
<dbReference type="AlphaFoldDB" id="A0AAN8IKH9"/>
<evidence type="ECO:0000256" key="7">
    <source>
        <dbReference type="ARBA" id="ARBA00023170"/>
    </source>
</evidence>
<comment type="catalytic activity">
    <reaction evidence="1">
        <text>GTP = 3',5'-cyclic GMP + diphosphate</text>
        <dbReference type="Rhea" id="RHEA:13665"/>
        <dbReference type="ChEBI" id="CHEBI:33019"/>
        <dbReference type="ChEBI" id="CHEBI:37565"/>
        <dbReference type="ChEBI" id="CHEBI:57746"/>
        <dbReference type="EC" id="4.6.1.2"/>
    </reaction>
</comment>
<keyword evidence="5" id="KW-1133">Transmembrane helix</keyword>
<evidence type="ECO:0000256" key="8">
    <source>
        <dbReference type="ARBA" id="ARBA00023180"/>
    </source>
</evidence>
<keyword evidence="9 10" id="KW-0456">Lyase</keyword>
<keyword evidence="8" id="KW-0325">Glycoprotein</keyword>
<dbReference type="GO" id="GO:0004016">
    <property type="term" value="F:adenylate cyclase activity"/>
    <property type="evidence" value="ECO:0007669"/>
    <property type="project" value="TreeGrafter"/>
</dbReference>
<dbReference type="InterPro" id="IPR001054">
    <property type="entry name" value="A/G_cyclase"/>
</dbReference>
<dbReference type="GO" id="GO:0035556">
    <property type="term" value="P:intracellular signal transduction"/>
    <property type="evidence" value="ECO:0007669"/>
    <property type="project" value="InterPro"/>
</dbReference>
<comment type="subcellular location">
    <subcellularLocation>
        <location evidence="2">Membrane</location>
    </subcellularLocation>
</comment>
<evidence type="ECO:0000256" key="2">
    <source>
        <dbReference type="ARBA" id="ARBA00004370"/>
    </source>
</evidence>
<feature type="domain" description="Guanylate cyclase" evidence="11">
    <location>
        <begin position="21"/>
        <end position="157"/>
    </location>
</feature>
<comment type="caution">
    <text evidence="12">The sequence shown here is derived from an EMBL/GenBank/DDBJ whole genome shotgun (WGS) entry which is preliminary data.</text>
</comment>
<dbReference type="InterPro" id="IPR029787">
    <property type="entry name" value="Nucleotide_cyclase"/>
</dbReference>
<keyword evidence="13" id="KW-1185">Reference proteome</keyword>
<evidence type="ECO:0000256" key="9">
    <source>
        <dbReference type="ARBA" id="ARBA00023239"/>
    </source>
</evidence>
<evidence type="ECO:0000256" key="3">
    <source>
        <dbReference type="ARBA" id="ARBA00022692"/>
    </source>
</evidence>
<dbReference type="Gene3D" id="3.30.70.1230">
    <property type="entry name" value="Nucleotide cyclase"/>
    <property type="match status" value="1"/>
</dbReference>
<evidence type="ECO:0000256" key="4">
    <source>
        <dbReference type="ARBA" id="ARBA00022741"/>
    </source>
</evidence>
<dbReference type="PROSITE" id="PS50125">
    <property type="entry name" value="GUANYLATE_CYCLASE_2"/>
    <property type="match status" value="1"/>
</dbReference>
<feature type="non-terminal residue" evidence="12">
    <location>
        <position position="210"/>
    </location>
</feature>
<accession>A0AAN8IKH9</accession>
<dbReference type="SMART" id="SM00044">
    <property type="entry name" value="CYCc"/>
    <property type="match status" value="1"/>
</dbReference>
<dbReference type="PROSITE" id="PS00452">
    <property type="entry name" value="GUANYLATE_CYCLASE_1"/>
    <property type="match status" value="1"/>
</dbReference>
<evidence type="ECO:0000256" key="1">
    <source>
        <dbReference type="ARBA" id="ARBA00001436"/>
    </source>
</evidence>
<dbReference type="FunFam" id="3.30.70.1230:FF:000030">
    <property type="entry name" value="Si:ch211-215j19.12"/>
    <property type="match status" value="1"/>
</dbReference>
<evidence type="ECO:0000256" key="6">
    <source>
        <dbReference type="ARBA" id="ARBA00023136"/>
    </source>
</evidence>
<dbReference type="PANTHER" id="PTHR11920">
    <property type="entry name" value="GUANYLYL CYCLASE"/>
    <property type="match status" value="1"/>
</dbReference>
<protein>
    <submittedName>
        <fullName evidence="12">Heat-stable enterotoxin receptor</fullName>
    </submittedName>
</protein>
<name>A0AAN8IKH9_TRICO</name>
<dbReference type="GO" id="GO:0005886">
    <property type="term" value="C:plasma membrane"/>
    <property type="evidence" value="ECO:0007669"/>
    <property type="project" value="TreeGrafter"/>
</dbReference>
<keyword evidence="4" id="KW-0547">Nucleotide-binding</keyword>
<sequence length="210" mass="23682">MHERQYPHQLAMKPSLERGIEVQTSEYVNANLSSGINCRIQASAEKVVVNLLNDLYTLFDAIIDEHDVYKVETIGDGYLCVSGLPKRNGNEHARDVAEMSFELVRAIRGFRVPHLPNEKINIRVGLHTGPVVTGVVGMTMPRYCLFGDTVNTASRMESNGKPGRVHISTDTMKFLTEVIGGYKCEYRGEVMVKVDTFLFAYIPVLYRLLW</sequence>
<dbReference type="GO" id="GO:0000166">
    <property type="term" value="F:nucleotide binding"/>
    <property type="evidence" value="ECO:0007669"/>
    <property type="project" value="UniProtKB-KW"/>
</dbReference>
<dbReference type="SUPFAM" id="SSF55073">
    <property type="entry name" value="Nucleotide cyclase"/>
    <property type="match status" value="1"/>
</dbReference>
<dbReference type="InterPro" id="IPR018297">
    <property type="entry name" value="A/G_cyclase_CS"/>
</dbReference>
<evidence type="ECO:0000259" key="11">
    <source>
        <dbReference type="PROSITE" id="PS50125"/>
    </source>
</evidence>
<evidence type="ECO:0000256" key="10">
    <source>
        <dbReference type="RuleBase" id="RU000405"/>
    </source>
</evidence>
<keyword evidence="6" id="KW-0472">Membrane</keyword>
<dbReference type="GO" id="GO:0001653">
    <property type="term" value="F:peptide receptor activity"/>
    <property type="evidence" value="ECO:0007669"/>
    <property type="project" value="TreeGrafter"/>
</dbReference>
<keyword evidence="3" id="KW-0812">Transmembrane</keyword>
<dbReference type="EMBL" id="WIXE01011231">
    <property type="protein sequence ID" value="KAK5976906.1"/>
    <property type="molecule type" value="Genomic_DNA"/>
</dbReference>
<evidence type="ECO:0000313" key="12">
    <source>
        <dbReference type="EMBL" id="KAK5976906.1"/>
    </source>
</evidence>
<evidence type="ECO:0000313" key="13">
    <source>
        <dbReference type="Proteomes" id="UP001331761"/>
    </source>
</evidence>
<dbReference type="CDD" id="cd07302">
    <property type="entry name" value="CHD"/>
    <property type="match status" value="1"/>
</dbReference>
<dbReference type="GO" id="GO:0004383">
    <property type="term" value="F:guanylate cyclase activity"/>
    <property type="evidence" value="ECO:0007669"/>
    <property type="project" value="UniProtKB-EC"/>
</dbReference>